<dbReference type="EMBL" id="ADVG01000002">
    <property type="protein sequence ID" value="EFH85679.1"/>
    <property type="molecule type" value="Genomic_DNA"/>
</dbReference>
<dbReference type="GO" id="GO:0004719">
    <property type="term" value="F:protein-L-isoaspartate (D-aspartate) O-methyltransferase activity"/>
    <property type="evidence" value="ECO:0007669"/>
    <property type="project" value="UniProtKB-EC"/>
</dbReference>
<comment type="caution">
    <text evidence="12">The sequence shown here is derived from an EMBL/GenBank/DDBJ whole genome shotgun (WGS) entry which is preliminary data.</text>
</comment>
<evidence type="ECO:0000313" key="12">
    <source>
        <dbReference type="EMBL" id="EFH85679.1"/>
    </source>
</evidence>
<evidence type="ECO:0000256" key="11">
    <source>
        <dbReference type="ARBA" id="ARBA00031350"/>
    </source>
</evidence>
<evidence type="ECO:0000256" key="3">
    <source>
        <dbReference type="ARBA" id="ARBA00011890"/>
    </source>
</evidence>
<protein>
    <recommendedName>
        <fullName evidence="4">Protein-L-isoaspartate O-methyltransferase</fullName>
        <ecNumber evidence="3">2.1.1.77</ecNumber>
    </recommendedName>
    <alternativeName>
        <fullName evidence="11">L-isoaspartyl protein carboxyl methyltransferase</fullName>
    </alternativeName>
    <alternativeName>
        <fullName evidence="9">Protein L-isoaspartyl methyltransferase</fullName>
    </alternativeName>
    <alternativeName>
        <fullName evidence="10">Protein-beta-aspartate methyltransferase</fullName>
    </alternativeName>
</protein>
<dbReference type="InterPro" id="IPR029063">
    <property type="entry name" value="SAM-dependent_MTases_sf"/>
</dbReference>
<evidence type="ECO:0000313" key="13">
    <source>
        <dbReference type="Proteomes" id="UP000004508"/>
    </source>
</evidence>
<dbReference type="PANTHER" id="PTHR11579:SF0">
    <property type="entry name" value="PROTEIN-L-ISOASPARTATE(D-ASPARTATE) O-METHYLTRANSFERASE"/>
    <property type="match status" value="1"/>
</dbReference>
<dbReference type="Gene3D" id="3.40.50.150">
    <property type="entry name" value="Vaccinia Virus protein VP39"/>
    <property type="match status" value="1"/>
</dbReference>
<dbReference type="Proteomes" id="UP000004508">
    <property type="component" value="Unassembled WGS sequence"/>
</dbReference>
<keyword evidence="6 12" id="KW-0489">Methyltransferase</keyword>
<dbReference type="eggNOG" id="COG2518">
    <property type="taxonomic scope" value="Bacteria"/>
</dbReference>
<dbReference type="EC" id="2.1.1.77" evidence="3"/>
<dbReference type="InterPro" id="IPR000682">
    <property type="entry name" value="PCMT"/>
</dbReference>
<organism evidence="12 13">
    <name type="scientific">Ktedonobacter racemifer DSM 44963</name>
    <dbReference type="NCBI Taxonomy" id="485913"/>
    <lineage>
        <taxon>Bacteria</taxon>
        <taxon>Bacillati</taxon>
        <taxon>Chloroflexota</taxon>
        <taxon>Ktedonobacteria</taxon>
        <taxon>Ktedonobacterales</taxon>
        <taxon>Ktedonobacteraceae</taxon>
        <taxon>Ktedonobacter</taxon>
    </lineage>
</organism>
<keyword evidence="5" id="KW-0963">Cytoplasm</keyword>
<gene>
    <name evidence="12" type="ORF">Krac_6909</name>
</gene>
<dbReference type="PANTHER" id="PTHR11579">
    <property type="entry name" value="PROTEIN-L-ISOASPARTATE O-METHYLTRANSFERASE"/>
    <property type="match status" value="1"/>
</dbReference>
<evidence type="ECO:0000256" key="7">
    <source>
        <dbReference type="ARBA" id="ARBA00022679"/>
    </source>
</evidence>
<keyword evidence="13" id="KW-1185">Reference proteome</keyword>
<evidence type="ECO:0000256" key="10">
    <source>
        <dbReference type="ARBA" id="ARBA00031323"/>
    </source>
</evidence>
<keyword evidence="7 12" id="KW-0808">Transferase</keyword>
<dbReference type="AlphaFoldDB" id="D6TQ31"/>
<dbReference type="GO" id="GO:0005737">
    <property type="term" value="C:cytoplasm"/>
    <property type="evidence" value="ECO:0007669"/>
    <property type="project" value="UniProtKB-SubCell"/>
</dbReference>
<dbReference type="InParanoid" id="D6TQ31"/>
<evidence type="ECO:0000256" key="9">
    <source>
        <dbReference type="ARBA" id="ARBA00030757"/>
    </source>
</evidence>
<evidence type="ECO:0000256" key="8">
    <source>
        <dbReference type="ARBA" id="ARBA00022691"/>
    </source>
</evidence>
<evidence type="ECO:0000256" key="5">
    <source>
        <dbReference type="ARBA" id="ARBA00022490"/>
    </source>
</evidence>
<comment type="similarity">
    <text evidence="2">Belongs to the methyltransferase superfamily. L-isoaspartyl/D-aspartyl protein methyltransferase family.</text>
</comment>
<accession>D6TQ31</accession>
<reference evidence="12 13" key="1">
    <citation type="journal article" date="2011" name="Stand. Genomic Sci.">
        <title>Non-contiguous finished genome sequence and contextual data of the filamentous soil bacterium Ktedonobacter racemifer type strain (SOSP1-21).</title>
        <authorList>
            <person name="Chang Y.J."/>
            <person name="Land M."/>
            <person name="Hauser L."/>
            <person name="Chertkov O."/>
            <person name="Del Rio T.G."/>
            <person name="Nolan M."/>
            <person name="Copeland A."/>
            <person name="Tice H."/>
            <person name="Cheng J.F."/>
            <person name="Lucas S."/>
            <person name="Han C."/>
            <person name="Goodwin L."/>
            <person name="Pitluck S."/>
            <person name="Ivanova N."/>
            <person name="Ovchinikova G."/>
            <person name="Pati A."/>
            <person name="Chen A."/>
            <person name="Palaniappan K."/>
            <person name="Mavromatis K."/>
            <person name="Liolios K."/>
            <person name="Brettin T."/>
            <person name="Fiebig A."/>
            <person name="Rohde M."/>
            <person name="Abt B."/>
            <person name="Goker M."/>
            <person name="Detter J.C."/>
            <person name="Woyke T."/>
            <person name="Bristow J."/>
            <person name="Eisen J.A."/>
            <person name="Markowitz V."/>
            <person name="Hugenholtz P."/>
            <person name="Kyrpides N.C."/>
            <person name="Klenk H.P."/>
            <person name="Lapidus A."/>
        </authorList>
    </citation>
    <scope>NUCLEOTIDE SEQUENCE [LARGE SCALE GENOMIC DNA]</scope>
    <source>
        <strain evidence="13">DSM 44963</strain>
    </source>
</reference>
<dbReference type="GO" id="GO:0032259">
    <property type="term" value="P:methylation"/>
    <property type="evidence" value="ECO:0007669"/>
    <property type="project" value="UniProtKB-KW"/>
</dbReference>
<proteinExistence type="inferred from homology"/>
<name>D6TQ31_KTERA</name>
<sequence>MRQSQTAQYRQQLVETIEVSLGYHLSARVRDAFLTIPREAFVDQYYQRRSNTLDWDVILHPTLEELYQDDYLVTRINERKMSSSSSSQPSIMAAQLEALALAPGQRVLEIGSGTGYNAGLMAHMVEPLGTVVSVDIAEDLVLRAADRLRHIGINNVETFAADGYEGYAPYAPYDRLLATCGVTAIPPFWLPQLREGGILITNVLLPLASIFVRIKKVGNTGVGTFLPIRAGYMRLTGPNSSPLVPRFHWKELSSLPKKTLQLEEDVEALLKQSNSFAVLLHCFCPTLTKAYFRPSPEQEQPYALYLISQPQHETIVCVQKGCLTCYGQAEPIASAIQSCLQTYHDLGDPQVEEYVLSLNETAMTISRNGREFLLPGLMDTSLLS</sequence>
<evidence type="ECO:0000256" key="1">
    <source>
        <dbReference type="ARBA" id="ARBA00004496"/>
    </source>
</evidence>
<evidence type="ECO:0000256" key="4">
    <source>
        <dbReference type="ARBA" id="ARBA00013346"/>
    </source>
</evidence>
<comment type="subcellular location">
    <subcellularLocation>
        <location evidence="1">Cytoplasm</location>
    </subcellularLocation>
</comment>
<dbReference type="STRING" id="485913.Krac_6909"/>
<evidence type="ECO:0000256" key="6">
    <source>
        <dbReference type="ARBA" id="ARBA00022603"/>
    </source>
</evidence>
<keyword evidence="8" id="KW-0949">S-adenosyl-L-methionine</keyword>
<dbReference type="SUPFAM" id="SSF53335">
    <property type="entry name" value="S-adenosyl-L-methionine-dependent methyltransferases"/>
    <property type="match status" value="1"/>
</dbReference>
<dbReference type="Pfam" id="PF01135">
    <property type="entry name" value="PCMT"/>
    <property type="match status" value="1"/>
</dbReference>
<evidence type="ECO:0000256" key="2">
    <source>
        <dbReference type="ARBA" id="ARBA00005369"/>
    </source>
</evidence>
<dbReference type="CDD" id="cd02440">
    <property type="entry name" value="AdoMet_MTases"/>
    <property type="match status" value="1"/>
</dbReference>
<dbReference type="RefSeq" id="WP_007909361.1">
    <property type="nucleotide sequence ID" value="NZ_ADVG01000002.1"/>
</dbReference>
<dbReference type="OrthoDB" id="147452at2"/>